<accession>A0A1I8PJV0</accession>
<dbReference type="VEuPathDB" id="VectorBase:SCAU008775"/>
<dbReference type="STRING" id="35570.A0A1I8PJV0"/>
<reference evidence="3" key="1">
    <citation type="submission" date="2020-05" db="UniProtKB">
        <authorList>
            <consortium name="EnsemblMetazoa"/>
        </authorList>
    </citation>
    <scope>IDENTIFICATION</scope>
    <source>
        <strain evidence="3">USDA</strain>
    </source>
</reference>
<sequence length="143" mass="15965">MMKLMYVTMILAMIASIALAAPYQELPPRAGHVPVYIRVGDTPLSEVNPKLVPAFHEEDTAKSLVEDKTQPQVVVPEAKEETQPKEEEKTNEGDTNKDDIMKAEEAKVEEVTASDIAEFDPIKPENEDIEIDNSNNNNEKTNE</sequence>
<name>A0A1I8PJV0_STOCA</name>
<keyword evidence="4" id="KW-1185">Reference proteome</keyword>
<evidence type="ECO:0008006" key="5">
    <source>
        <dbReference type="Google" id="ProtNLM"/>
    </source>
</evidence>
<feature type="compositionally biased region" description="Basic and acidic residues" evidence="1">
    <location>
        <begin position="77"/>
        <end position="110"/>
    </location>
</feature>
<evidence type="ECO:0000313" key="4">
    <source>
        <dbReference type="Proteomes" id="UP000095300"/>
    </source>
</evidence>
<feature type="signal peptide" evidence="2">
    <location>
        <begin position="1"/>
        <end position="20"/>
    </location>
</feature>
<keyword evidence="2" id="KW-0732">Signal</keyword>
<evidence type="ECO:0000313" key="3">
    <source>
        <dbReference type="EnsemblMetazoa" id="SCAU008775-PA"/>
    </source>
</evidence>
<feature type="region of interest" description="Disordered" evidence="1">
    <location>
        <begin position="61"/>
        <end position="143"/>
    </location>
</feature>
<feature type="chain" id="PRO_5009326770" description="Secreted protein" evidence="2">
    <location>
        <begin position="21"/>
        <end position="143"/>
    </location>
</feature>
<evidence type="ECO:0000256" key="1">
    <source>
        <dbReference type="SAM" id="MobiDB-lite"/>
    </source>
</evidence>
<evidence type="ECO:0000256" key="2">
    <source>
        <dbReference type="SAM" id="SignalP"/>
    </source>
</evidence>
<gene>
    <name evidence="3" type="primary">106093822</name>
</gene>
<organism evidence="3 4">
    <name type="scientific">Stomoxys calcitrans</name>
    <name type="common">Stable fly</name>
    <name type="synonym">Conops calcitrans</name>
    <dbReference type="NCBI Taxonomy" id="35570"/>
    <lineage>
        <taxon>Eukaryota</taxon>
        <taxon>Metazoa</taxon>
        <taxon>Ecdysozoa</taxon>
        <taxon>Arthropoda</taxon>
        <taxon>Hexapoda</taxon>
        <taxon>Insecta</taxon>
        <taxon>Pterygota</taxon>
        <taxon>Neoptera</taxon>
        <taxon>Endopterygota</taxon>
        <taxon>Diptera</taxon>
        <taxon>Brachycera</taxon>
        <taxon>Muscomorpha</taxon>
        <taxon>Muscoidea</taxon>
        <taxon>Muscidae</taxon>
        <taxon>Stomoxys</taxon>
    </lineage>
</organism>
<feature type="compositionally biased region" description="Low complexity" evidence="1">
    <location>
        <begin position="132"/>
        <end position="143"/>
    </location>
</feature>
<dbReference type="Proteomes" id="UP000095300">
    <property type="component" value="Unassembled WGS sequence"/>
</dbReference>
<proteinExistence type="predicted"/>
<dbReference type="AlphaFoldDB" id="A0A1I8PJV0"/>
<dbReference type="EnsemblMetazoa" id="SCAU008775-RA">
    <property type="protein sequence ID" value="SCAU008775-PA"/>
    <property type="gene ID" value="SCAU008775"/>
</dbReference>
<protein>
    <recommendedName>
        <fullName evidence="5">Secreted protein</fullName>
    </recommendedName>
</protein>